<sequence length="142" mass="15993">MTASSAPYLRPPWGARVIGNRMARLFARSVLSTLSVRGRTSGRWRSVPVAVLDHGGERYLIAPRGNTEWARNLRAAKSGRLQRKGRVEEFEAIEVPADERPPLIAVYLEQFGRFPTVAETFRQLPDPADHPTFRVVDSRGLR</sequence>
<comment type="caution">
    <text evidence="1">The sequence shown here is derived from an EMBL/GenBank/DDBJ whole genome shotgun (WGS) entry which is preliminary data.</text>
</comment>
<dbReference type="Pfam" id="PF04075">
    <property type="entry name" value="F420H2_quin_red"/>
    <property type="match status" value="1"/>
</dbReference>
<organism evidence="1 2">
    <name type="scientific">Streptomyces prunicolor</name>
    <dbReference type="NCBI Taxonomy" id="67348"/>
    <lineage>
        <taxon>Bacteria</taxon>
        <taxon>Bacillati</taxon>
        <taxon>Actinomycetota</taxon>
        <taxon>Actinomycetes</taxon>
        <taxon>Kitasatosporales</taxon>
        <taxon>Streptomycetaceae</taxon>
        <taxon>Streptomyces</taxon>
    </lineage>
</organism>
<dbReference type="RefSeq" id="WP_019056007.1">
    <property type="nucleotide sequence ID" value="NZ_JAPEMW010000001.1"/>
</dbReference>
<accession>A0ABU4F7R9</accession>
<reference evidence="1 2" key="1">
    <citation type="submission" date="2023-10" db="EMBL/GenBank/DDBJ databases">
        <title>Characterization of rhizosphere-enriched actinobacteria from wheat plants lab-grown on chernevaya soil.</title>
        <authorList>
            <person name="Tikhonova E.N."/>
            <person name="Konopkin A."/>
            <person name="Kravchenko I.K."/>
        </authorList>
    </citation>
    <scope>NUCLEOTIDE SEQUENCE [LARGE SCALE GENOMIC DNA]</scope>
    <source>
        <strain evidence="1 2">RR29</strain>
    </source>
</reference>
<evidence type="ECO:0000313" key="1">
    <source>
        <dbReference type="EMBL" id="MDV7216006.1"/>
    </source>
</evidence>
<protein>
    <submittedName>
        <fullName evidence="1">Nitroreductase/quinone reductase family protein</fullName>
    </submittedName>
</protein>
<evidence type="ECO:0000313" key="2">
    <source>
        <dbReference type="Proteomes" id="UP001187346"/>
    </source>
</evidence>
<proteinExistence type="predicted"/>
<keyword evidence="2" id="KW-1185">Reference proteome</keyword>
<dbReference type="InterPro" id="IPR004378">
    <property type="entry name" value="F420H2_quin_Rdtase"/>
</dbReference>
<name>A0ABU4F7R9_9ACTN</name>
<dbReference type="EMBL" id="JAWMAJ010000020">
    <property type="protein sequence ID" value="MDV7216006.1"/>
    <property type="molecule type" value="Genomic_DNA"/>
</dbReference>
<dbReference type="Proteomes" id="UP001187346">
    <property type="component" value="Unassembled WGS sequence"/>
</dbReference>
<dbReference type="InterPro" id="IPR012349">
    <property type="entry name" value="Split_barrel_FMN-bd"/>
</dbReference>
<gene>
    <name evidence="1" type="ORF">R5A26_08575</name>
</gene>
<dbReference type="Gene3D" id="2.30.110.10">
    <property type="entry name" value="Electron Transport, Fmn-binding Protein, Chain A"/>
    <property type="match status" value="1"/>
</dbReference>